<dbReference type="AlphaFoldDB" id="F2UTP9"/>
<dbReference type="EMBL" id="GL833087">
    <property type="protein sequence ID" value="EGD74104.1"/>
    <property type="molecule type" value="Genomic_DNA"/>
</dbReference>
<dbReference type="Proteomes" id="UP000007799">
    <property type="component" value="Unassembled WGS sequence"/>
</dbReference>
<proteinExistence type="predicted"/>
<evidence type="ECO:0000256" key="1">
    <source>
        <dbReference type="ARBA" id="ARBA00022441"/>
    </source>
</evidence>
<dbReference type="OrthoDB" id="432528at2759"/>
<dbReference type="Pfam" id="PF24681">
    <property type="entry name" value="Kelch_KLHDC2_KLHL20_DRC7"/>
    <property type="match status" value="1"/>
</dbReference>
<dbReference type="InParanoid" id="F2UTP9"/>
<dbReference type="RefSeq" id="XP_004987455.1">
    <property type="nucleotide sequence ID" value="XM_004987398.1"/>
</dbReference>
<name>F2UTP9_SALR5</name>
<dbReference type="SUPFAM" id="SSF117281">
    <property type="entry name" value="Kelch motif"/>
    <property type="match status" value="1"/>
</dbReference>
<dbReference type="GeneID" id="16067974"/>
<evidence type="ECO:0000313" key="4">
    <source>
        <dbReference type="Proteomes" id="UP000007799"/>
    </source>
</evidence>
<dbReference type="PANTHER" id="PTHR46093:SF18">
    <property type="entry name" value="FIBRONECTIN TYPE-III DOMAIN-CONTAINING PROTEIN"/>
    <property type="match status" value="1"/>
</dbReference>
<keyword evidence="2" id="KW-0677">Repeat</keyword>
<reference evidence="3" key="1">
    <citation type="submission" date="2009-08" db="EMBL/GenBank/DDBJ databases">
        <title>Annotation of Salpingoeca rosetta.</title>
        <authorList>
            <consortium name="The Broad Institute Genome Sequencing Platform"/>
            <person name="Russ C."/>
            <person name="Cuomo C."/>
            <person name="Burger G."/>
            <person name="Gray M.W."/>
            <person name="Holland P.W.H."/>
            <person name="King N."/>
            <person name="Lang F.B.F."/>
            <person name="Roger A.J."/>
            <person name="Ruiz-Trillo I."/>
            <person name="Young S.K."/>
            <person name="Zeng Q."/>
            <person name="Gargeya S."/>
            <person name="Alvarado L."/>
            <person name="Berlin A."/>
            <person name="Chapman S.B."/>
            <person name="Chen Z."/>
            <person name="Freedman E."/>
            <person name="Gellesch M."/>
            <person name="Goldberg J."/>
            <person name="Griggs A."/>
            <person name="Gujja S."/>
            <person name="Heilman E."/>
            <person name="Heiman D."/>
            <person name="Howarth C."/>
            <person name="Mehta T."/>
            <person name="Neiman D."/>
            <person name="Pearson M."/>
            <person name="Roberts A."/>
            <person name="Saif S."/>
            <person name="Shea T."/>
            <person name="Shenoy N."/>
            <person name="Sisk P."/>
            <person name="Stolte C."/>
            <person name="Sykes S."/>
            <person name="White J."/>
            <person name="Yandava C."/>
            <person name="Haas B."/>
            <person name="Nusbaum C."/>
            <person name="Birren B."/>
        </authorList>
    </citation>
    <scope>NUCLEOTIDE SEQUENCE [LARGE SCALE GENOMIC DNA]</scope>
    <source>
        <strain evidence="3">ATCC 50818</strain>
    </source>
</reference>
<sequence>MYLFGGISPGNASLSIPFYNPVDAFSRSIDSDIGSISDMWRFDFDTNQTTANVTLLLASNQTDDFVLRNRGALVPLSSTQLVLLGLFGLTEPRSSISSFIYDIPTGQFDTTAVSPAVDDVALPALLLDDDRPSGGFSVSTVQGISFIFGHLFELRSGDEMRLWTARPISDFRGTSTILRWQADVARLQPVARTGAATMRGPGGVVYVFAGFSGILLSDLWKFTPPDRWEHLQQQSGMRPRARVEHTVAPLDNFNFLIFGGAAATSCLADLWRFDANTEQWTFVNDFASESAVASGFRGHSMVLHNDRLLVFGGKCGDDNFDSTVFILDIAAPFSVTTVN</sequence>
<protein>
    <submittedName>
        <fullName evidence="3">Uncharacterized protein</fullName>
    </submittedName>
</protein>
<evidence type="ECO:0000256" key="2">
    <source>
        <dbReference type="ARBA" id="ARBA00022737"/>
    </source>
</evidence>
<dbReference type="Gene3D" id="2.120.10.80">
    <property type="entry name" value="Kelch-type beta propeller"/>
    <property type="match status" value="1"/>
</dbReference>
<feature type="non-terminal residue" evidence="3">
    <location>
        <position position="339"/>
    </location>
</feature>
<keyword evidence="1" id="KW-0880">Kelch repeat</keyword>
<organism evidence="4">
    <name type="scientific">Salpingoeca rosetta (strain ATCC 50818 / BSB-021)</name>
    <dbReference type="NCBI Taxonomy" id="946362"/>
    <lineage>
        <taxon>Eukaryota</taxon>
        <taxon>Choanoflagellata</taxon>
        <taxon>Craspedida</taxon>
        <taxon>Salpingoecidae</taxon>
        <taxon>Salpingoeca</taxon>
    </lineage>
</organism>
<keyword evidence="4" id="KW-1185">Reference proteome</keyword>
<dbReference type="KEGG" id="sre:PTSG_11511"/>
<accession>F2UTP9</accession>
<evidence type="ECO:0000313" key="3">
    <source>
        <dbReference type="EMBL" id="EGD74104.1"/>
    </source>
</evidence>
<dbReference type="STRING" id="946362.F2UTP9"/>
<dbReference type="InterPro" id="IPR015915">
    <property type="entry name" value="Kelch-typ_b-propeller"/>
</dbReference>
<gene>
    <name evidence="3" type="ORF">PTSG_11511</name>
</gene>
<dbReference type="PANTHER" id="PTHR46093">
    <property type="entry name" value="ACYL-COA-BINDING DOMAIN-CONTAINING PROTEIN 5"/>
    <property type="match status" value="1"/>
</dbReference>